<accession>A0A9D1KFC9</accession>
<dbReference type="Gene3D" id="3.10.28.10">
    <property type="entry name" value="Homing endonucleases"/>
    <property type="match status" value="1"/>
</dbReference>
<dbReference type="Pfam" id="PF10298">
    <property type="entry name" value="WhiA_N"/>
    <property type="match status" value="1"/>
</dbReference>
<keyword evidence="3 4" id="KW-0131">Cell cycle</keyword>
<dbReference type="AlphaFoldDB" id="A0A9D1KFC9"/>
<gene>
    <name evidence="4 6" type="primary">whiA</name>
    <name evidence="6" type="ORF">IAB60_03475</name>
</gene>
<evidence type="ECO:0000259" key="5">
    <source>
        <dbReference type="PROSITE" id="PS50819"/>
    </source>
</evidence>
<comment type="caution">
    <text evidence="6">The sequence shown here is derived from an EMBL/GenBank/DDBJ whole genome shotgun (WGS) entry which is preliminary data.</text>
</comment>
<evidence type="ECO:0000313" key="6">
    <source>
        <dbReference type="EMBL" id="HIT41156.1"/>
    </source>
</evidence>
<dbReference type="PANTHER" id="PTHR37307">
    <property type="entry name" value="CELL DIVISION PROTEIN WHIA-RELATED"/>
    <property type="match status" value="1"/>
</dbReference>
<dbReference type="PROSITE" id="PS50819">
    <property type="entry name" value="INTEIN_ENDONUCLEASE"/>
    <property type="match status" value="1"/>
</dbReference>
<feature type="domain" description="DOD-type homing endonuclease" evidence="5">
    <location>
        <begin position="132"/>
        <end position="176"/>
    </location>
</feature>
<keyword evidence="2 4" id="KW-0238">DNA-binding</keyword>
<evidence type="ECO:0000256" key="1">
    <source>
        <dbReference type="ARBA" id="ARBA00022618"/>
    </source>
</evidence>
<dbReference type="Pfam" id="PF02650">
    <property type="entry name" value="HTH_WhiA"/>
    <property type="match status" value="1"/>
</dbReference>
<evidence type="ECO:0000256" key="2">
    <source>
        <dbReference type="ARBA" id="ARBA00023125"/>
    </source>
</evidence>
<dbReference type="InterPro" id="IPR018478">
    <property type="entry name" value="Sporu_reg_WhiA_N_dom"/>
</dbReference>
<dbReference type="InterPro" id="IPR004042">
    <property type="entry name" value="Intein_endonuc_central"/>
</dbReference>
<comment type="function">
    <text evidence="4">Involved in cell division and chromosome segregation.</text>
</comment>
<dbReference type="InterPro" id="IPR003802">
    <property type="entry name" value="Sporulation_regulator_WhiA"/>
</dbReference>
<reference evidence="6" key="2">
    <citation type="journal article" date="2021" name="PeerJ">
        <title>Extensive microbial diversity within the chicken gut microbiome revealed by metagenomics and culture.</title>
        <authorList>
            <person name="Gilroy R."/>
            <person name="Ravi A."/>
            <person name="Getino M."/>
            <person name="Pursley I."/>
            <person name="Horton D.L."/>
            <person name="Alikhan N.F."/>
            <person name="Baker D."/>
            <person name="Gharbi K."/>
            <person name="Hall N."/>
            <person name="Watson M."/>
            <person name="Adriaenssens E.M."/>
            <person name="Foster-Nyarko E."/>
            <person name="Jarju S."/>
            <person name="Secka A."/>
            <person name="Antonio M."/>
            <person name="Oren A."/>
            <person name="Chaudhuri R.R."/>
            <person name="La Ragione R."/>
            <person name="Hildebrand F."/>
            <person name="Pallen M.J."/>
        </authorList>
    </citation>
    <scope>NUCLEOTIDE SEQUENCE</scope>
    <source>
        <strain evidence="6">CHK123-3438</strain>
    </source>
</reference>
<dbReference type="EMBL" id="DVKS01000057">
    <property type="protein sequence ID" value="HIT41156.1"/>
    <property type="molecule type" value="Genomic_DNA"/>
</dbReference>
<dbReference type="InterPro" id="IPR027434">
    <property type="entry name" value="Homing_endonucl"/>
</dbReference>
<dbReference type="Pfam" id="PF14527">
    <property type="entry name" value="LAGLIDADG_WhiA"/>
    <property type="match status" value="1"/>
</dbReference>
<dbReference type="InterPro" id="IPR039518">
    <property type="entry name" value="WhiA_LAGLIDADG_dom"/>
</dbReference>
<dbReference type="GO" id="GO:0003677">
    <property type="term" value="F:DNA binding"/>
    <property type="evidence" value="ECO:0007669"/>
    <property type="project" value="UniProtKB-UniRule"/>
</dbReference>
<name>A0A9D1KFC9_9FIRM</name>
<protein>
    <recommendedName>
        <fullName evidence="4">Probable cell division protein WhiA</fullName>
    </recommendedName>
</protein>
<comment type="similarity">
    <text evidence="4">Belongs to the WhiA family.</text>
</comment>
<dbReference type="Proteomes" id="UP000886860">
    <property type="component" value="Unassembled WGS sequence"/>
</dbReference>
<evidence type="ECO:0000256" key="4">
    <source>
        <dbReference type="HAMAP-Rule" id="MF_01420"/>
    </source>
</evidence>
<dbReference type="GO" id="GO:0051301">
    <property type="term" value="P:cell division"/>
    <property type="evidence" value="ECO:0007669"/>
    <property type="project" value="UniProtKB-UniRule"/>
</dbReference>
<sequence>MSYASKVKDELSRQMPSARHCQIAEIAAIISMCGRISISADNRYGIKIHTENVAVARKYFTLLRKTFNIITDVSIRQNSYLKKSRTYSVVVKEHGDALRVLMAAKLIGEDGEIGENLSVKKNLIVKQACCRRAFIRGAFLAAGSISNPEKSYHFEITCATEEKARQLQAIIGTFGLDARIVVRKKYHVVYMKEGSQIVDILNVMEAPVSLMELENVRILKEMRGQVNRQVNCETANINKTVSAAVKQLKDIEYIRDTIGLSKLPEGLEEVARLRLERREATLKELGEALDPPVGKSGVNHRLRKLSAIAESLREKDVEGMGGFPAAAAAAGMEKEPSGKEEDNYD</sequence>
<dbReference type="NCBIfam" id="TIGR00647">
    <property type="entry name" value="DNA_bind_WhiA"/>
    <property type="match status" value="1"/>
</dbReference>
<dbReference type="GO" id="GO:0043937">
    <property type="term" value="P:regulation of sporulation"/>
    <property type="evidence" value="ECO:0007669"/>
    <property type="project" value="InterPro"/>
</dbReference>
<reference evidence="6" key="1">
    <citation type="submission" date="2020-10" db="EMBL/GenBank/DDBJ databases">
        <authorList>
            <person name="Gilroy R."/>
        </authorList>
    </citation>
    <scope>NUCLEOTIDE SEQUENCE</scope>
    <source>
        <strain evidence="6">CHK123-3438</strain>
    </source>
</reference>
<dbReference type="InterPro" id="IPR023054">
    <property type="entry name" value="Sporulation_regulator_WhiA_C"/>
</dbReference>
<organism evidence="6 7">
    <name type="scientific">Candidatus Caccovicinus merdipullorum</name>
    <dbReference type="NCBI Taxonomy" id="2840724"/>
    <lineage>
        <taxon>Bacteria</taxon>
        <taxon>Bacillati</taxon>
        <taxon>Bacillota</taxon>
        <taxon>Clostridia</taxon>
        <taxon>Eubacteriales</taxon>
        <taxon>Candidatus Caccovicinus</taxon>
    </lineage>
</organism>
<dbReference type="GO" id="GO:0004519">
    <property type="term" value="F:endonuclease activity"/>
    <property type="evidence" value="ECO:0007669"/>
    <property type="project" value="InterPro"/>
</dbReference>
<dbReference type="SUPFAM" id="SSF55608">
    <property type="entry name" value="Homing endonucleases"/>
    <property type="match status" value="1"/>
</dbReference>
<evidence type="ECO:0000256" key="3">
    <source>
        <dbReference type="ARBA" id="ARBA00023306"/>
    </source>
</evidence>
<keyword evidence="1 4" id="KW-0132">Cell division</keyword>
<evidence type="ECO:0000313" key="7">
    <source>
        <dbReference type="Proteomes" id="UP000886860"/>
    </source>
</evidence>
<proteinExistence type="inferred from homology"/>
<dbReference type="PANTHER" id="PTHR37307:SF1">
    <property type="entry name" value="CELL DIVISION PROTEIN WHIA-RELATED"/>
    <property type="match status" value="1"/>
</dbReference>
<dbReference type="HAMAP" id="MF_01420">
    <property type="entry name" value="HTH_type_WhiA"/>
    <property type="match status" value="1"/>
</dbReference>